<evidence type="ECO:0000313" key="1">
    <source>
        <dbReference type="EMBL" id="KAJ9127425.1"/>
    </source>
</evidence>
<protein>
    <submittedName>
        <fullName evidence="1">Uncharacterized protein</fullName>
    </submittedName>
</protein>
<sequence length="306" mass="34739">MQYSKISLYPEIAAAAVKAQQTVNSDERRVEDDLADSLEDVGRTKQQQEGVVPAEVESVTEVQVQVVQEFVRDVNEEEELMNEEEEMMNEEEAMNEEEYYGNEGDDDDGEEEEFEDEDENDDDDEEDDENGQVDEEKYFFEPEQPKHRGQEPTLPLIAAFSQWRLHKTLAYLDTWISETLDIVSAELTSTTETDEINPAAPLSNSTAAAATPLTPRYARWIFSCLLFLDEYLSADQMSDLRNLAKTCVKIVIWQVATGRVGPDGQGVDERQEEMRVNAWIVHRAICGGWAQHDLLQDAESMLGQLA</sequence>
<dbReference type="EMBL" id="JASBWV010000002">
    <property type="protein sequence ID" value="KAJ9127425.1"/>
    <property type="molecule type" value="Genomic_DNA"/>
</dbReference>
<keyword evidence="2" id="KW-1185">Reference proteome</keyword>
<evidence type="ECO:0000313" key="2">
    <source>
        <dbReference type="Proteomes" id="UP001234202"/>
    </source>
</evidence>
<proteinExistence type="predicted"/>
<accession>A0ACC2XVP2</accession>
<name>A0ACC2XVP2_9TREE</name>
<organism evidence="1 2">
    <name type="scientific">Naganishia onofrii</name>
    <dbReference type="NCBI Taxonomy" id="1851511"/>
    <lineage>
        <taxon>Eukaryota</taxon>
        <taxon>Fungi</taxon>
        <taxon>Dikarya</taxon>
        <taxon>Basidiomycota</taxon>
        <taxon>Agaricomycotina</taxon>
        <taxon>Tremellomycetes</taxon>
        <taxon>Filobasidiales</taxon>
        <taxon>Filobasidiaceae</taxon>
        <taxon>Naganishia</taxon>
    </lineage>
</organism>
<gene>
    <name evidence="1" type="ORF">QFC24_000833</name>
</gene>
<dbReference type="Proteomes" id="UP001234202">
    <property type="component" value="Unassembled WGS sequence"/>
</dbReference>
<reference evidence="1" key="1">
    <citation type="submission" date="2023-04" db="EMBL/GenBank/DDBJ databases">
        <title>Draft Genome sequencing of Naganishia species isolated from polar environments using Oxford Nanopore Technology.</title>
        <authorList>
            <person name="Leo P."/>
            <person name="Venkateswaran K."/>
        </authorList>
    </citation>
    <scope>NUCLEOTIDE SEQUENCE</scope>
    <source>
        <strain evidence="1">DBVPG 5303</strain>
    </source>
</reference>
<comment type="caution">
    <text evidence="1">The sequence shown here is derived from an EMBL/GenBank/DDBJ whole genome shotgun (WGS) entry which is preliminary data.</text>
</comment>